<dbReference type="Proteomes" id="UP001139461">
    <property type="component" value="Unassembled WGS sequence"/>
</dbReference>
<comment type="caution">
    <text evidence="2">The sequence shown here is derived from an EMBL/GenBank/DDBJ whole genome shotgun (WGS) entry which is preliminary data.</text>
</comment>
<evidence type="ECO:0000313" key="3">
    <source>
        <dbReference type="Proteomes" id="UP001139461"/>
    </source>
</evidence>
<keyword evidence="1" id="KW-0732">Signal</keyword>
<dbReference type="AlphaFoldDB" id="A0A9X1U9D3"/>
<organism evidence="2 3">
    <name type="scientific">Aequorivita vitellina</name>
    <dbReference type="NCBI Taxonomy" id="2874475"/>
    <lineage>
        <taxon>Bacteria</taxon>
        <taxon>Pseudomonadati</taxon>
        <taxon>Bacteroidota</taxon>
        <taxon>Flavobacteriia</taxon>
        <taxon>Flavobacteriales</taxon>
        <taxon>Flavobacteriaceae</taxon>
        <taxon>Aequorivita</taxon>
    </lineage>
</organism>
<accession>A0A9X1U9D3</accession>
<keyword evidence="3" id="KW-1185">Reference proteome</keyword>
<sequence>MKHLLLTLIFLSSFFASAQIVNIPDANFKNALLNHNPVIDTNGDGEIQVSEAEVVTQLGYLTELRDKGIENLTGIEAFINLTF</sequence>
<feature type="signal peptide" evidence="1">
    <location>
        <begin position="1"/>
        <end position="18"/>
    </location>
</feature>
<feature type="chain" id="PRO_5040979632" description="EF-hand domain-containing protein" evidence="1">
    <location>
        <begin position="19"/>
        <end position="83"/>
    </location>
</feature>
<proteinExistence type="predicted"/>
<evidence type="ECO:0000313" key="2">
    <source>
        <dbReference type="EMBL" id="MCG2418401.1"/>
    </source>
</evidence>
<protein>
    <recommendedName>
        <fullName evidence="4">EF-hand domain-containing protein</fullName>
    </recommendedName>
</protein>
<dbReference type="EMBL" id="JAIRBA010000007">
    <property type="protein sequence ID" value="MCG2418401.1"/>
    <property type="molecule type" value="Genomic_DNA"/>
</dbReference>
<evidence type="ECO:0000256" key="1">
    <source>
        <dbReference type="SAM" id="SignalP"/>
    </source>
</evidence>
<dbReference type="RefSeq" id="WP_237602218.1">
    <property type="nucleotide sequence ID" value="NZ_JAIRBA010000007.1"/>
</dbReference>
<dbReference type="Gene3D" id="3.80.10.10">
    <property type="entry name" value="Ribonuclease Inhibitor"/>
    <property type="match status" value="1"/>
</dbReference>
<reference evidence="2" key="1">
    <citation type="submission" date="2021-09" db="EMBL/GenBank/DDBJ databases">
        <title>Genome of Aequorivita sp. strain F47161.</title>
        <authorList>
            <person name="Wang Y."/>
        </authorList>
    </citation>
    <scope>NUCLEOTIDE SEQUENCE</scope>
    <source>
        <strain evidence="2">F47161</strain>
    </source>
</reference>
<dbReference type="InterPro" id="IPR032675">
    <property type="entry name" value="LRR_dom_sf"/>
</dbReference>
<evidence type="ECO:0008006" key="4">
    <source>
        <dbReference type="Google" id="ProtNLM"/>
    </source>
</evidence>
<name>A0A9X1U9D3_9FLAO</name>
<gene>
    <name evidence="2" type="ORF">K8089_05145</name>
</gene>